<keyword evidence="1" id="KW-0808">Transferase</keyword>
<evidence type="ECO:0000313" key="4">
    <source>
        <dbReference type="EMBL" id="MBT0961296.1"/>
    </source>
</evidence>
<proteinExistence type="predicted"/>
<comment type="caution">
    <text evidence="4">The sequence shown here is derived from an EMBL/GenBank/DDBJ whole genome shotgun (WGS) entry which is preliminary data.</text>
</comment>
<dbReference type="Proteomes" id="UP000694660">
    <property type="component" value="Unassembled WGS sequence"/>
</dbReference>
<dbReference type="CDD" id="cd06422">
    <property type="entry name" value="NTP_transferase_like_1"/>
    <property type="match status" value="1"/>
</dbReference>
<dbReference type="InterPro" id="IPR029044">
    <property type="entry name" value="Nucleotide-diphossugar_trans"/>
</dbReference>
<dbReference type="Pfam" id="PF00483">
    <property type="entry name" value="NTP_transferase"/>
    <property type="match status" value="1"/>
</dbReference>
<dbReference type="SUPFAM" id="SSF53448">
    <property type="entry name" value="Nucleotide-diphospho-sugar transferases"/>
    <property type="match status" value="1"/>
</dbReference>
<organism evidence="4 5">
    <name type="scientific">Denitromonas iodatirespirans</name>
    <dbReference type="NCBI Taxonomy" id="2795389"/>
    <lineage>
        <taxon>Bacteria</taxon>
        <taxon>Pseudomonadati</taxon>
        <taxon>Pseudomonadota</taxon>
        <taxon>Betaproteobacteria</taxon>
        <taxon>Rhodocyclales</taxon>
        <taxon>Zoogloeaceae</taxon>
        <taxon>Denitromonas</taxon>
    </lineage>
</organism>
<dbReference type="Gene3D" id="3.90.550.10">
    <property type="entry name" value="Spore Coat Polysaccharide Biosynthesis Protein SpsA, Chain A"/>
    <property type="match status" value="1"/>
</dbReference>
<keyword evidence="2" id="KW-0548">Nucleotidyltransferase</keyword>
<gene>
    <name evidence="4" type="ORF">I8J34_08915</name>
</gene>
<sequence>MILAAGRGERMRPLTDTCPKPLLAAGGVPLIVHHLRRLAAAGIDRVVINHAHLGAMIETALGDGSAWGLPISYSPEATALETAGGIRQALPQLGDAPFLVINGDIFCDVDLAALATRPLAAGDLAHLVLVPNPPHHPGGDFHLHHGRAHLADGERLTFSGIGLYHPDMFQSLTAGAPAPLGPLLRQAIAAGRVGAERFDGLWMDIGTPARLAELDALLCPNNPPHSQS</sequence>
<feature type="domain" description="Nucleotidyl transferase" evidence="3">
    <location>
        <begin position="1"/>
        <end position="129"/>
    </location>
</feature>
<dbReference type="NCBIfam" id="NF045761">
    <property type="entry name" value="NAMPUrTaseMurU"/>
    <property type="match status" value="1"/>
</dbReference>
<dbReference type="InterPro" id="IPR054790">
    <property type="entry name" value="MurU"/>
</dbReference>
<evidence type="ECO:0000256" key="1">
    <source>
        <dbReference type="ARBA" id="ARBA00022679"/>
    </source>
</evidence>
<reference evidence="5" key="1">
    <citation type="journal article" date="2022" name="ISME J.">
        <title>Genetic and phylogenetic analysis of dissimilatory iodate-reducing bacteria identifies potential niches across the world's oceans.</title>
        <authorList>
            <person name="Reyes-Umana V."/>
            <person name="Henning Z."/>
            <person name="Lee K."/>
            <person name="Barnum T.P."/>
            <person name="Coates J.D."/>
        </authorList>
    </citation>
    <scope>NUCLEOTIDE SEQUENCE [LARGE SCALE GENOMIC DNA]</scope>
    <source>
        <strain evidence="5">IR12</strain>
    </source>
</reference>
<protein>
    <submittedName>
        <fullName evidence="4">Nucleotidyltransferase family protein</fullName>
    </submittedName>
</protein>
<accession>A0A944DA87</accession>
<evidence type="ECO:0000259" key="3">
    <source>
        <dbReference type="Pfam" id="PF00483"/>
    </source>
</evidence>
<dbReference type="EMBL" id="JAEKFT010000007">
    <property type="protein sequence ID" value="MBT0961296.1"/>
    <property type="molecule type" value="Genomic_DNA"/>
</dbReference>
<evidence type="ECO:0000313" key="5">
    <source>
        <dbReference type="Proteomes" id="UP000694660"/>
    </source>
</evidence>
<dbReference type="PANTHER" id="PTHR43584:SF8">
    <property type="entry name" value="N-ACETYLMURAMATE ALPHA-1-PHOSPHATE URIDYLYLTRANSFERASE"/>
    <property type="match status" value="1"/>
</dbReference>
<evidence type="ECO:0000256" key="2">
    <source>
        <dbReference type="ARBA" id="ARBA00022695"/>
    </source>
</evidence>
<dbReference type="PANTHER" id="PTHR43584">
    <property type="entry name" value="NUCLEOTIDYL TRANSFERASE"/>
    <property type="match status" value="1"/>
</dbReference>
<dbReference type="InterPro" id="IPR005835">
    <property type="entry name" value="NTP_transferase_dom"/>
</dbReference>
<keyword evidence="5" id="KW-1185">Reference proteome</keyword>
<name>A0A944DA87_DENI1</name>
<dbReference type="InterPro" id="IPR050065">
    <property type="entry name" value="GlmU-like"/>
</dbReference>
<dbReference type="GO" id="GO:0016779">
    <property type="term" value="F:nucleotidyltransferase activity"/>
    <property type="evidence" value="ECO:0007669"/>
    <property type="project" value="UniProtKB-KW"/>
</dbReference>
<dbReference type="AlphaFoldDB" id="A0A944DA87"/>